<proteinExistence type="inferred from homology"/>
<dbReference type="GO" id="GO:0005506">
    <property type="term" value="F:iron ion binding"/>
    <property type="evidence" value="ECO:0007669"/>
    <property type="project" value="UniProtKB-UniRule"/>
</dbReference>
<dbReference type="RefSeq" id="WP_053907361.1">
    <property type="nucleotide sequence ID" value="NZ_CAWMUS010000007.1"/>
</dbReference>
<evidence type="ECO:0000256" key="7">
    <source>
        <dbReference type="ARBA" id="ARBA00023163"/>
    </source>
</evidence>
<dbReference type="InterPro" id="IPR015102">
    <property type="entry name" value="Tscrpt_reg_HTH_FeoC"/>
</dbReference>
<evidence type="ECO:0000256" key="1">
    <source>
        <dbReference type="ARBA" id="ARBA00022491"/>
    </source>
</evidence>
<dbReference type="Pfam" id="PF09012">
    <property type="entry name" value="FeoC"/>
    <property type="match status" value="1"/>
</dbReference>
<organism evidence="10 11">
    <name type="scientific">Moellerella wisconsensis ATCC 35017</name>
    <dbReference type="NCBI Taxonomy" id="1354267"/>
    <lineage>
        <taxon>Bacteria</taxon>
        <taxon>Pseudomonadati</taxon>
        <taxon>Pseudomonadota</taxon>
        <taxon>Gammaproteobacteria</taxon>
        <taxon>Enterobacterales</taxon>
        <taxon>Morganellaceae</taxon>
        <taxon>Moellerella</taxon>
    </lineage>
</organism>
<keyword evidence="5 8" id="KW-0805">Transcription regulation</keyword>
<feature type="binding site" evidence="8">
    <location>
        <position position="63"/>
    </location>
    <ligand>
        <name>iron-sulfur cluster</name>
        <dbReference type="ChEBI" id="CHEBI:30408"/>
    </ligand>
</feature>
<reference evidence="10 11" key="1">
    <citation type="submission" date="2015-07" db="EMBL/GenBank/DDBJ databases">
        <title>ATOL: Assembling a taxonomically balanced genome-scale reconstruction of the evolutionary history of the Enterobacteriaceae.</title>
        <authorList>
            <person name="Plunkett G.III."/>
            <person name="Neeno-Eckwall E.C."/>
            <person name="Glasner J.D."/>
            <person name="Perna N.T."/>
        </authorList>
    </citation>
    <scope>NUCLEOTIDE SEQUENCE [LARGE SCALE GENOMIC DNA]</scope>
    <source>
        <strain evidence="10 11">ATCC 35017</strain>
    </source>
</reference>
<protein>
    <recommendedName>
        <fullName evidence="8">Probable [Fe-S]-dependent transcriptional repressor</fullName>
    </recommendedName>
</protein>
<dbReference type="HAMAP" id="MF_01586">
    <property type="entry name" value="FeoC"/>
    <property type="match status" value="1"/>
</dbReference>
<dbReference type="SUPFAM" id="SSF46785">
    <property type="entry name" value="Winged helix' DNA-binding domain"/>
    <property type="match status" value="1"/>
</dbReference>
<feature type="binding site" evidence="8">
    <location>
        <position position="54"/>
    </location>
    <ligand>
        <name>iron-sulfur cluster</name>
        <dbReference type="ChEBI" id="CHEBI:30408"/>
    </ligand>
</feature>
<evidence type="ECO:0000259" key="9">
    <source>
        <dbReference type="Pfam" id="PF09012"/>
    </source>
</evidence>
<evidence type="ECO:0000256" key="2">
    <source>
        <dbReference type="ARBA" id="ARBA00022723"/>
    </source>
</evidence>
<dbReference type="AlphaFoldDB" id="A0A0N0IBE1"/>
<feature type="binding site" evidence="8">
    <location>
        <position position="69"/>
    </location>
    <ligand>
        <name>iron-sulfur cluster</name>
        <dbReference type="ChEBI" id="CHEBI:30408"/>
    </ligand>
</feature>
<evidence type="ECO:0000256" key="5">
    <source>
        <dbReference type="ARBA" id="ARBA00023015"/>
    </source>
</evidence>
<dbReference type="Proteomes" id="UP000053226">
    <property type="component" value="Unassembled WGS sequence"/>
</dbReference>
<keyword evidence="4 8" id="KW-0411">Iron-sulfur</keyword>
<dbReference type="InterPro" id="IPR023732">
    <property type="entry name" value="FeoC"/>
</dbReference>
<dbReference type="Gene3D" id="1.10.10.10">
    <property type="entry name" value="Winged helix-like DNA-binding domain superfamily/Winged helix DNA-binding domain"/>
    <property type="match status" value="1"/>
</dbReference>
<name>A0A0N0IBE1_9GAMM</name>
<keyword evidence="1 8" id="KW-0678">Repressor</keyword>
<dbReference type="GO" id="GO:0051536">
    <property type="term" value="F:iron-sulfur cluster binding"/>
    <property type="evidence" value="ECO:0007669"/>
    <property type="project" value="UniProtKB-KW"/>
</dbReference>
<comment type="caution">
    <text evidence="10">The sequence shown here is derived from an EMBL/GenBank/DDBJ whole genome shotgun (WGS) entry which is preliminary data.</text>
</comment>
<dbReference type="OrthoDB" id="6903254at2"/>
<feature type="domain" description="Transcriptional regulator HTH-type FeoC" evidence="9">
    <location>
        <begin position="3"/>
        <end position="75"/>
    </location>
</feature>
<sequence length="78" mass="8615">MATLMQVRDLLAIYGQADARLISQQLSAPEPLVQAMLEKLTAMGKVEKVDITVCLTGTSCRACPENQACNHNIYRLHQ</sequence>
<comment type="similarity">
    <text evidence="8">Belongs to the FeoC family.</text>
</comment>
<evidence type="ECO:0000313" key="11">
    <source>
        <dbReference type="Proteomes" id="UP000053226"/>
    </source>
</evidence>
<keyword evidence="3 8" id="KW-0408">Iron</keyword>
<keyword evidence="7 8" id="KW-0804">Transcription</keyword>
<keyword evidence="2 8" id="KW-0479">Metal-binding</keyword>
<feature type="binding site" evidence="8">
    <location>
        <position position="60"/>
    </location>
    <ligand>
        <name>iron-sulfur cluster</name>
        <dbReference type="ChEBI" id="CHEBI:30408"/>
    </ligand>
</feature>
<gene>
    <name evidence="8" type="primary">feoC</name>
    <name evidence="10" type="ORF">M992_0733</name>
</gene>
<dbReference type="GO" id="GO:0003677">
    <property type="term" value="F:DNA binding"/>
    <property type="evidence" value="ECO:0007669"/>
    <property type="project" value="UniProtKB-KW"/>
</dbReference>
<comment type="function">
    <text evidence="8">May function as a transcriptional regulator that controls feoABC expression.</text>
</comment>
<evidence type="ECO:0000256" key="4">
    <source>
        <dbReference type="ARBA" id="ARBA00023014"/>
    </source>
</evidence>
<dbReference type="InterPro" id="IPR036390">
    <property type="entry name" value="WH_DNA-bd_sf"/>
</dbReference>
<dbReference type="EMBL" id="LGAA01000007">
    <property type="protein sequence ID" value="KPD03813.1"/>
    <property type="molecule type" value="Genomic_DNA"/>
</dbReference>
<accession>A0A0N0IBE1</accession>
<evidence type="ECO:0000256" key="8">
    <source>
        <dbReference type="HAMAP-Rule" id="MF_01586"/>
    </source>
</evidence>
<keyword evidence="11" id="KW-1185">Reference proteome</keyword>
<evidence type="ECO:0000256" key="6">
    <source>
        <dbReference type="ARBA" id="ARBA00023125"/>
    </source>
</evidence>
<keyword evidence="6 8" id="KW-0238">DNA-binding</keyword>
<dbReference type="InterPro" id="IPR036388">
    <property type="entry name" value="WH-like_DNA-bd_sf"/>
</dbReference>
<evidence type="ECO:0000313" key="10">
    <source>
        <dbReference type="EMBL" id="KPD03813.1"/>
    </source>
</evidence>
<evidence type="ECO:0000256" key="3">
    <source>
        <dbReference type="ARBA" id="ARBA00023004"/>
    </source>
</evidence>